<feature type="region of interest" description="Disordered" evidence="1">
    <location>
        <begin position="67"/>
        <end position="92"/>
    </location>
</feature>
<evidence type="ECO:0000313" key="2">
    <source>
        <dbReference type="EMBL" id="GFH07199.1"/>
    </source>
</evidence>
<comment type="caution">
    <text evidence="2">The sequence shown here is derived from an EMBL/GenBank/DDBJ whole genome shotgun (WGS) entry which is preliminary data.</text>
</comment>
<dbReference type="EMBL" id="BLLF01000080">
    <property type="protein sequence ID" value="GFH07199.1"/>
    <property type="molecule type" value="Genomic_DNA"/>
</dbReference>
<proteinExistence type="predicted"/>
<feature type="compositionally biased region" description="Basic and acidic residues" evidence="1">
    <location>
        <begin position="67"/>
        <end position="81"/>
    </location>
</feature>
<accession>A0A699YMB2</accession>
<evidence type="ECO:0000256" key="1">
    <source>
        <dbReference type="SAM" id="MobiDB-lite"/>
    </source>
</evidence>
<organism evidence="2 3">
    <name type="scientific">Haematococcus lacustris</name>
    <name type="common">Green alga</name>
    <name type="synonym">Haematococcus pluvialis</name>
    <dbReference type="NCBI Taxonomy" id="44745"/>
    <lineage>
        <taxon>Eukaryota</taxon>
        <taxon>Viridiplantae</taxon>
        <taxon>Chlorophyta</taxon>
        <taxon>core chlorophytes</taxon>
        <taxon>Chlorophyceae</taxon>
        <taxon>CS clade</taxon>
        <taxon>Chlamydomonadales</taxon>
        <taxon>Haematococcaceae</taxon>
        <taxon>Haematococcus</taxon>
    </lineage>
</organism>
<evidence type="ECO:0000313" key="3">
    <source>
        <dbReference type="Proteomes" id="UP000485058"/>
    </source>
</evidence>
<sequence length="92" mass="10133">MARRAGFNRRNEPANQQMVAFDGAEDTNVNEAGLPALLLSVSKPKEPADKVCPKKQVLTYWRLEREQAGARPDTEHTEGKADGLTCPWPGLS</sequence>
<reference evidence="2 3" key="1">
    <citation type="submission" date="2020-02" db="EMBL/GenBank/DDBJ databases">
        <title>Draft genome sequence of Haematococcus lacustris strain NIES-144.</title>
        <authorList>
            <person name="Morimoto D."/>
            <person name="Nakagawa S."/>
            <person name="Yoshida T."/>
            <person name="Sawayama S."/>
        </authorList>
    </citation>
    <scope>NUCLEOTIDE SEQUENCE [LARGE SCALE GENOMIC DNA]</scope>
    <source>
        <strain evidence="2 3">NIES-144</strain>
    </source>
</reference>
<protein>
    <submittedName>
        <fullName evidence="2">Uncharacterized protein</fullName>
    </submittedName>
</protein>
<keyword evidence="3" id="KW-1185">Reference proteome</keyword>
<name>A0A699YMB2_HAELA</name>
<dbReference type="AlphaFoldDB" id="A0A699YMB2"/>
<gene>
    <name evidence="2" type="ORF">HaLaN_01967</name>
</gene>
<dbReference type="Proteomes" id="UP000485058">
    <property type="component" value="Unassembled WGS sequence"/>
</dbReference>